<accession>A0A560LDT5</accession>
<feature type="transmembrane region" description="Helical" evidence="2">
    <location>
        <begin position="433"/>
        <end position="453"/>
    </location>
</feature>
<evidence type="ECO:0000256" key="2">
    <source>
        <dbReference type="SAM" id="Phobius"/>
    </source>
</evidence>
<feature type="transmembrane region" description="Helical" evidence="2">
    <location>
        <begin position="355"/>
        <end position="378"/>
    </location>
</feature>
<dbReference type="OrthoDB" id="9761985at2"/>
<feature type="transmembrane region" description="Helical" evidence="2">
    <location>
        <begin position="92"/>
        <end position="112"/>
    </location>
</feature>
<keyword evidence="1" id="KW-0620">Polyamine biosynthesis</keyword>
<feature type="transmembrane region" description="Helical" evidence="2">
    <location>
        <begin position="243"/>
        <end position="263"/>
    </location>
</feature>
<dbReference type="Gene3D" id="3.40.50.150">
    <property type="entry name" value="Vaccinia Virus protein VP39"/>
    <property type="match status" value="1"/>
</dbReference>
<dbReference type="CDD" id="cd02440">
    <property type="entry name" value="AdoMet_MTases"/>
    <property type="match status" value="1"/>
</dbReference>
<dbReference type="InterPro" id="IPR029063">
    <property type="entry name" value="SAM-dependent_MTases_sf"/>
</dbReference>
<feature type="transmembrane region" description="Helical" evidence="2">
    <location>
        <begin position="197"/>
        <end position="217"/>
    </location>
</feature>
<evidence type="ECO:0000256" key="1">
    <source>
        <dbReference type="ARBA" id="ARBA00023115"/>
    </source>
</evidence>
<evidence type="ECO:0000313" key="4">
    <source>
        <dbReference type="Proteomes" id="UP000321304"/>
    </source>
</evidence>
<dbReference type="SUPFAM" id="SSF53335">
    <property type="entry name" value="S-adenosyl-L-methionine-dependent methyltransferases"/>
    <property type="match status" value="1"/>
</dbReference>
<evidence type="ECO:0008006" key="5">
    <source>
        <dbReference type="Google" id="ProtNLM"/>
    </source>
</evidence>
<feature type="transmembrane region" description="Helical" evidence="2">
    <location>
        <begin position="384"/>
        <end position="403"/>
    </location>
</feature>
<proteinExistence type="predicted"/>
<feature type="transmembrane region" description="Helical" evidence="2">
    <location>
        <begin position="299"/>
        <end position="318"/>
    </location>
</feature>
<feature type="transmembrane region" description="Helical" evidence="2">
    <location>
        <begin position="60"/>
        <end position="80"/>
    </location>
</feature>
<keyword evidence="2" id="KW-0472">Membrane</keyword>
<dbReference type="PANTHER" id="PTHR43317:SF1">
    <property type="entry name" value="THERMOSPERMINE SYNTHASE ACAULIS5"/>
    <property type="match status" value="1"/>
</dbReference>
<feature type="transmembrane region" description="Helical" evidence="2">
    <location>
        <begin position="269"/>
        <end position="287"/>
    </location>
</feature>
<dbReference type="NCBIfam" id="NF037959">
    <property type="entry name" value="MFS_SpdSyn"/>
    <property type="match status" value="1"/>
</dbReference>
<dbReference type="AlphaFoldDB" id="A0A560LDT5"/>
<feature type="transmembrane region" description="Helical" evidence="2">
    <location>
        <begin position="165"/>
        <end position="185"/>
    </location>
</feature>
<feature type="transmembrane region" description="Helical" evidence="2">
    <location>
        <begin position="458"/>
        <end position="477"/>
    </location>
</feature>
<evidence type="ECO:0000313" key="3">
    <source>
        <dbReference type="EMBL" id="TWB93515.1"/>
    </source>
</evidence>
<sequence length="758" mass="80915">MSVVENAPDQTLPAAARSVDDTRLLPLLSVATLLVSALLLFLIQPMFAKMVLPKLGGAPSVWSVAMVFFQAVLLAGYAYAHLLGRLLGPQRAGLVHLLLLAVTAMTLPIAIAPNWGAPPADGTALWLFGLFAASIGLPFFTLSASAPLLQSWFAASGHREASNPYVLYAASNLGSFAALFAYPAVVEPLLTLKMQASAWSVGFAVLALLVTAVAFVLGRGNGVAGTAPPPQTSIVSATDRLRWIALAAVPSGLVIAVTAHLTTDVAATPFLWVIPLALYLFTFVVVFRDRPWISHATVVRLVPFAVAPLAISLVGAKVFWFTTIVLHLVVFTLLTLLCHGELYARRPHPERLTEFFLCTSFGGVLGGAFAGLLAPQIFSGNYEYPILIALALLALPGMFAGSARQTLVKASPWLAVAIALAMVWYATQLRLPAAFELPFSALLVVLTACMLLLRQRPVAFAGLAVTGLLLTTLWRPGMAPIETARSFFGVHTVVDLADGSARLLFHGNTMHGAERLRNADSTPVAGAPEPQSYYYPGSPLAEGIAAARGAKDRFKDGFERVAVVGLGTGSLACYLRGRESWTFFEIDPEVIRIASNPAFFTFLSRCAPKARLVLGDARLTLQASSDRYDLIVLDAFSSDGIPVHLLTREAIAGYLSKLTPHGSILVHISNRHLDLAPILANVARSEGLIALFKEGHPAGDVMTTLRTASRVVMLARTPEDAGEAARHWTAMSPDPAGAFWTDDYSNLLGPMLRAKFGS</sequence>
<dbReference type="PANTHER" id="PTHR43317">
    <property type="entry name" value="THERMOSPERMINE SYNTHASE ACAULIS5"/>
    <property type="match status" value="1"/>
</dbReference>
<feature type="transmembrane region" description="Helical" evidence="2">
    <location>
        <begin position="24"/>
        <end position="48"/>
    </location>
</feature>
<feature type="transmembrane region" description="Helical" evidence="2">
    <location>
        <begin position="410"/>
        <end position="427"/>
    </location>
</feature>
<dbReference type="GO" id="GO:0006596">
    <property type="term" value="P:polyamine biosynthetic process"/>
    <property type="evidence" value="ECO:0007669"/>
    <property type="project" value="UniProtKB-KW"/>
</dbReference>
<organism evidence="3 4">
    <name type="scientific">Bradyrhizobium macuxiense</name>
    <dbReference type="NCBI Taxonomy" id="1755647"/>
    <lineage>
        <taxon>Bacteria</taxon>
        <taxon>Pseudomonadati</taxon>
        <taxon>Pseudomonadota</taxon>
        <taxon>Alphaproteobacteria</taxon>
        <taxon>Hyphomicrobiales</taxon>
        <taxon>Nitrobacteraceae</taxon>
        <taxon>Bradyrhizobium</taxon>
    </lineage>
</organism>
<dbReference type="RefSeq" id="WP_146989627.1">
    <property type="nucleotide sequence ID" value="NZ_VITY01000010.1"/>
</dbReference>
<keyword evidence="4" id="KW-1185">Reference proteome</keyword>
<reference evidence="3 4" key="1">
    <citation type="submission" date="2019-06" db="EMBL/GenBank/DDBJ databases">
        <title>Genomic Encyclopedia of Type Strains, Phase IV (KMG-V): Genome sequencing to study the core and pangenomes of soil and plant-associated prokaryotes.</title>
        <authorList>
            <person name="Whitman W."/>
        </authorList>
    </citation>
    <scope>NUCLEOTIDE SEQUENCE [LARGE SCALE GENOMIC DNA]</scope>
    <source>
        <strain evidence="3 4">BR 10355</strain>
    </source>
</reference>
<dbReference type="Proteomes" id="UP000321304">
    <property type="component" value="Unassembled WGS sequence"/>
</dbReference>
<feature type="transmembrane region" description="Helical" evidence="2">
    <location>
        <begin position="324"/>
        <end position="343"/>
    </location>
</feature>
<dbReference type="EMBL" id="VITY01000010">
    <property type="protein sequence ID" value="TWB93515.1"/>
    <property type="molecule type" value="Genomic_DNA"/>
</dbReference>
<gene>
    <name evidence="3" type="ORF">FBZ93_110119</name>
</gene>
<name>A0A560LDT5_9BRAD</name>
<protein>
    <recommendedName>
        <fullName evidence="5">Spermidine synthase</fullName>
    </recommendedName>
</protein>
<feature type="transmembrane region" description="Helical" evidence="2">
    <location>
        <begin position="124"/>
        <end position="144"/>
    </location>
</feature>
<keyword evidence="2" id="KW-0812">Transmembrane</keyword>
<comment type="caution">
    <text evidence="3">The sequence shown here is derived from an EMBL/GenBank/DDBJ whole genome shotgun (WGS) entry which is preliminary data.</text>
</comment>
<keyword evidence="2" id="KW-1133">Transmembrane helix</keyword>